<gene>
    <name evidence="1" type="ORF">EVAR_8526_1</name>
</gene>
<dbReference type="InterPro" id="IPR036397">
    <property type="entry name" value="RNaseH_sf"/>
</dbReference>
<accession>A0A4C1TXC4</accession>
<dbReference type="OrthoDB" id="10017160at2759"/>
<protein>
    <recommendedName>
        <fullName evidence="3">Histone-lysine N-methyltransferase SETMAR</fullName>
    </recommendedName>
</protein>
<dbReference type="AlphaFoldDB" id="A0A4C1TXC4"/>
<dbReference type="EMBL" id="BGZK01000100">
    <property type="protein sequence ID" value="GBP18701.1"/>
    <property type="molecule type" value="Genomic_DNA"/>
</dbReference>
<organism evidence="1 2">
    <name type="scientific">Eumeta variegata</name>
    <name type="common">Bagworm moth</name>
    <name type="synonym">Eumeta japonica</name>
    <dbReference type="NCBI Taxonomy" id="151549"/>
    <lineage>
        <taxon>Eukaryota</taxon>
        <taxon>Metazoa</taxon>
        <taxon>Ecdysozoa</taxon>
        <taxon>Arthropoda</taxon>
        <taxon>Hexapoda</taxon>
        <taxon>Insecta</taxon>
        <taxon>Pterygota</taxon>
        <taxon>Neoptera</taxon>
        <taxon>Endopterygota</taxon>
        <taxon>Lepidoptera</taxon>
        <taxon>Glossata</taxon>
        <taxon>Ditrysia</taxon>
        <taxon>Tineoidea</taxon>
        <taxon>Psychidae</taxon>
        <taxon>Oiketicinae</taxon>
        <taxon>Eumeta</taxon>
    </lineage>
</organism>
<dbReference type="GO" id="GO:0003676">
    <property type="term" value="F:nucleic acid binding"/>
    <property type="evidence" value="ECO:0007669"/>
    <property type="project" value="InterPro"/>
</dbReference>
<evidence type="ECO:0000313" key="2">
    <source>
        <dbReference type="Proteomes" id="UP000299102"/>
    </source>
</evidence>
<sequence length="108" mass="11819">MNSSAGHFSPLTHSVIYPISTQEAGNALVTLLGMRVSMGSDDQVLSAEATRFSEGQKIEMTGHPPYSTDLSSNNFYLFPSVKNKLRGLRFSSREEAVNALKMLVLEIP</sequence>
<comment type="caution">
    <text evidence="1">The sequence shown here is derived from an EMBL/GenBank/DDBJ whole genome shotgun (WGS) entry which is preliminary data.</text>
</comment>
<evidence type="ECO:0008006" key="3">
    <source>
        <dbReference type="Google" id="ProtNLM"/>
    </source>
</evidence>
<name>A0A4C1TXC4_EUMVA</name>
<proteinExistence type="predicted"/>
<dbReference type="Proteomes" id="UP000299102">
    <property type="component" value="Unassembled WGS sequence"/>
</dbReference>
<evidence type="ECO:0000313" key="1">
    <source>
        <dbReference type="EMBL" id="GBP18701.1"/>
    </source>
</evidence>
<reference evidence="1 2" key="1">
    <citation type="journal article" date="2019" name="Commun. Biol.">
        <title>The bagworm genome reveals a unique fibroin gene that provides high tensile strength.</title>
        <authorList>
            <person name="Kono N."/>
            <person name="Nakamura H."/>
            <person name="Ohtoshi R."/>
            <person name="Tomita M."/>
            <person name="Numata K."/>
            <person name="Arakawa K."/>
        </authorList>
    </citation>
    <scope>NUCLEOTIDE SEQUENCE [LARGE SCALE GENOMIC DNA]</scope>
</reference>
<dbReference type="Gene3D" id="3.30.420.10">
    <property type="entry name" value="Ribonuclease H-like superfamily/Ribonuclease H"/>
    <property type="match status" value="1"/>
</dbReference>
<keyword evidence="2" id="KW-1185">Reference proteome</keyword>